<dbReference type="GO" id="GO:0003677">
    <property type="term" value="F:DNA binding"/>
    <property type="evidence" value="ECO:0007669"/>
    <property type="project" value="UniProtKB-UniRule"/>
</dbReference>
<sequence>MTQPDMNQILAQAQEMQAKFQEAQQAILDTTMTGEAGNGLVKITMQGNGSVTDVSIDPQVVDPEDVETLQDLVAGAFADAHKKIGAFAEETMGPLSAGLNDPLGNIF</sequence>
<dbReference type="GO" id="GO:0043590">
    <property type="term" value="C:bacterial nucleoid"/>
    <property type="evidence" value="ECO:0007669"/>
    <property type="project" value="UniProtKB-UniRule"/>
</dbReference>
<dbReference type="EMBL" id="CP009245">
    <property type="protein sequence ID" value="APT83846.1"/>
    <property type="molecule type" value="Genomic_DNA"/>
</dbReference>
<dbReference type="HAMAP" id="MF_00274">
    <property type="entry name" value="DNA_YbaB_EbfC"/>
    <property type="match status" value="1"/>
</dbReference>
<dbReference type="AlphaFoldDB" id="A0A1L7CDD4"/>
<proteinExistence type="inferred from homology"/>
<dbReference type="OrthoDB" id="9809370at2"/>
<evidence type="ECO:0000313" key="3">
    <source>
        <dbReference type="EMBL" id="APT83846.1"/>
    </source>
</evidence>
<dbReference type="InterPro" id="IPR004401">
    <property type="entry name" value="YbaB/EbfC"/>
</dbReference>
<accession>A0A1L7CDD4</accession>
<comment type="subunit">
    <text evidence="2">Homodimer.</text>
</comment>
<keyword evidence="1 2" id="KW-0238">DNA-binding</keyword>
<dbReference type="PANTHER" id="PTHR33449:SF1">
    <property type="entry name" value="NUCLEOID-ASSOCIATED PROTEIN YBAB"/>
    <property type="match status" value="1"/>
</dbReference>
<dbReference type="PIRSF" id="PIRSF004555">
    <property type="entry name" value="UCP004555"/>
    <property type="match status" value="1"/>
</dbReference>
<evidence type="ECO:0000256" key="2">
    <source>
        <dbReference type="HAMAP-Rule" id="MF_00274"/>
    </source>
</evidence>
<evidence type="ECO:0000256" key="1">
    <source>
        <dbReference type="ARBA" id="ARBA00023125"/>
    </source>
</evidence>
<dbReference type="Proteomes" id="UP000185478">
    <property type="component" value="Chromosome"/>
</dbReference>
<dbReference type="Gene3D" id="3.30.1310.10">
    <property type="entry name" value="Nucleoid-associated protein YbaB-like domain"/>
    <property type="match status" value="1"/>
</dbReference>
<dbReference type="NCBIfam" id="TIGR00103">
    <property type="entry name" value="DNA_YbaB_EbfC"/>
    <property type="match status" value="1"/>
</dbReference>
<dbReference type="SUPFAM" id="SSF82607">
    <property type="entry name" value="YbaB-like"/>
    <property type="match status" value="1"/>
</dbReference>
<dbReference type="PANTHER" id="PTHR33449">
    <property type="entry name" value="NUCLEOID-ASSOCIATED PROTEIN YBAB"/>
    <property type="match status" value="1"/>
</dbReference>
<dbReference type="Pfam" id="PF02575">
    <property type="entry name" value="YbaB_DNA_bd"/>
    <property type="match status" value="1"/>
</dbReference>
<reference evidence="3 4" key="1">
    <citation type="submission" date="2014-08" db="EMBL/GenBank/DDBJ databases">
        <title>Complete genome sequence of Corynebacterium aquilae S-613T(T) (=DSM 44791(T)), isolated from the choana of a healthy golden eagle.</title>
        <authorList>
            <person name="Ruckert C."/>
            <person name="Albersmeier A."/>
            <person name="Winkler A."/>
            <person name="Kalinowski J."/>
        </authorList>
    </citation>
    <scope>NUCLEOTIDE SEQUENCE [LARGE SCALE GENOMIC DNA]</scope>
    <source>
        <strain evidence="3 4">S-613</strain>
    </source>
</reference>
<comment type="similarity">
    <text evidence="2">Belongs to the YbaB/EbfC family.</text>
</comment>
<protein>
    <recommendedName>
        <fullName evidence="2">Nucleoid-associated protein CAQU_00685</fullName>
    </recommendedName>
</protein>
<keyword evidence="2" id="KW-0963">Cytoplasm</keyword>
<evidence type="ECO:0000313" key="4">
    <source>
        <dbReference type="Proteomes" id="UP000185478"/>
    </source>
</evidence>
<dbReference type="RefSeq" id="WP_075724346.1">
    <property type="nucleotide sequence ID" value="NZ_CP009245.1"/>
</dbReference>
<keyword evidence="4" id="KW-1185">Reference proteome</keyword>
<gene>
    <name evidence="3" type="ORF">CAQU_00685</name>
</gene>
<comment type="subcellular location">
    <subcellularLocation>
        <location evidence="2">Cytoplasm</location>
        <location evidence="2">Nucleoid</location>
    </subcellularLocation>
</comment>
<dbReference type="STRING" id="1431546.CAQU_00685"/>
<name>A0A1L7CDD4_9CORY</name>
<dbReference type="InterPro" id="IPR036894">
    <property type="entry name" value="YbaB-like_sf"/>
</dbReference>
<organism evidence="3 4">
    <name type="scientific">Corynebacterium aquilae DSM 44791</name>
    <dbReference type="NCBI Taxonomy" id="1431546"/>
    <lineage>
        <taxon>Bacteria</taxon>
        <taxon>Bacillati</taxon>
        <taxon>Actinomycetota</taxon>
        <taxon>Actinomycetes</taxon>
        <taxon>Mycobacteriales</taxon>
        <taxon>Corynebacteriaceae</taxon>
        <taxon>Corynebacterium</taxon>
    </lineage>
</organism>
<dbReference type="GO" id="GO:0005829">
    <property type="term" value="C:cytosol"/>
    <property type="evidence" value="ECO:0007669"/>
    <property type="project" value="TreeGrafter"/>
</dbReference>
<comment type="function">
    <text evidence="2">Binds to DNA and alters its conformation. May be involved in regulation of gene expression, nucleoid organization and DNA protection.</text>
</comment>
<dbReference type="KEGG" id="caqu:CAQU_00685"/>